<evidence type="ECO:0000313" key="3">
    <source>
        <dbReference type="Proteomes" id="UP000515743"/>
    </source>
</evidence>
<dbReference type="EMBL" id="CP059404">
    <property type="protein sequence ID" value="QNE89361.1"/>
    <property type="molecule type" value="Genomic_DNA"/>
</dbReference>
<protein>
    <submittedName>
        <fullName evidence="2">Uncharacterized protein</fullName>
    </submittedName>
</protein>
<evidence type="ECO:0000313" key="2">
    <source>
        <dbReference type="EMBL" id="QNE89361.1"/>
    </source>
</evidence>
<organism evidence="2 3">
    <name type="scientific">Corynebacterium incognita</name>
    <dbReference type="NCBI Taxonomy" id="2754725"/>
    <lineage>
        <taxon>Bacteria</taxon>
        <taxon>Bacillati</taxon>
        <taxon>Actinomycetota</taxon>
        <taxon>Actinomycetes</taxon>
        <taxon>Mycobacteriales</taxon>
        <taxon>Corynebacteriaceae</taxon>
        <taxon>Corynebacterium</taxon>
    </lineage>
</organism>
<keyword evidence="1" id="KW-1133">Transmembrane helix</keyword>
<keyword evidence="3" id="KW-1185">Reference proteome</keyword>
<keyword evidence="1" id="KW-0472">Membrane</keyword>
<keyword evidence="1" id="KW-0812">Transmembrane</keyword>
<name>A0A7G7CP45_9CORY</name>
<dbReference type="Proteomes" id="UP000515743">
    <property type="component" value="Chromosome"/>
</dbReference>
<reference evidence="2 3" key="1">
    <citation type="submission" date="2020-07" db="EMBL/GenBank/DDBJ databases">
        <title>Complete genome and description of Corynebacterium incognita strain Marseille-Q3630 sp. nov.</title>
        <authorList>
            <person name="Boxberger M."/>
        </authorList>
    </citation>
    <scope>NUCLEOTIDE SEQUENCE [LARGE SCALE GENOMIC DNA]</scope>
    <source>
        <strain evidence="2 3">Marseille-Q3630</strain>
    </source>
</reference>
<dbReference type="AlphaFoldDB" id="A0A7G7CP45"/>
<dbReference type="KEGG" id="cik:H0194_10045"/>
<gene>
    <name evidence="2" type="ORF">H0194_10045</name>
</gene>
<accession>A0A7G7CP45</accession>
<feature type="transmembrane region" description="Helical" evidence="1">
    <location>
        <begin position="32"/>
        <end position="53"/>
    </location>
</feature>
<dbReference type="RefSeq" id="WP_185175736.1">
    <property type="nucleotide sequence ID" value="NZ_CP059404.1"/>
</dbReference>
<proteinExistence type="predicted"/>
<evidence type="ECO:0000256" key="1">
    <source>
        <dbReference type="SAM" id="Phobius"/>
    </source>
</evidence>
<sequence>MSNIIAERDAQAQREQEARDNDSFFSEVFGPWLAGAIFTFVLIGAMMLGMLALEPGPFQL</sequence>